<dbReference type="AlphaFoldDB" id="A0A6L3ZH54"/>
<evidence type="ECO:0000313" key="2">
    <source>
        <dbReference type="EMBL" id="KAB2817167.1"/>
    </source>
</evidence>
<dbReference type="Proteomes" id="UP000484164">
    <property type="component" value="Unassembled WGS sequence"/>
</dbReference>
<dbReference type="EMBL" id="WBVQ01000001">
    <property type="protein sequence ID" value="KAB2817167.1"/>
    <property type="molecule type" value="Genomic_DNA"/>
</dbReference>
<keyword evidence="3" id="KW-1185">Reference proteome</keyword>
<comment type="caution">
    <text evidence="2">The sequence shown here is derived from an EMBL/GenBank/DDBJ whole genome shotgun (WGS) entry which is preliminary data.</text>
</comment>
<protein>
    <recommendedName>
        <fullName evidence="4">T9SS type A sorting domain-containing protein</fullName>
    </recommendedName>
</protein>
<evidence type="ECO:0008006" key="4">
    <source>
        <dbReference type="Google" id="ProtNLM"/>
    </source>
</evidence>
<name>A0A6L3ZH54_9FLAO</name>
<evidence type="ECO:0000256" key="1">
    <source>
        <dbReference type="SAM" id="SignalP"/>
    </source>
</evidence>
<dbReference type="OrthoDB" id="5599486at2"/>
<feature type="chain" id="PRO_5026824407" description="T9SS type A sorting domain-containing protein" evidence="1">
    <location>
        <begin position="19"/>
        <end position="390"/>
    </location>
</feature>
<organism evidence="2 3">
    <name type="scientific">Phaeocystidibacter marisrubri</name>
    <dbReference type="NCBI Taxonomy" id="1577780"/>
    <lineage>
        <taxon>Bacteria</taxon>
        <taxon>Pseudomonadati</taxon>
        <taxon>Bacteroidota</taxon>
        <taxon>Flavobacteriia</taxon>
        <taxon>Flavobacteriales</taxon>
        <taxon>Phaeocystidibacteraceae</taxon>
        <taxon>Phaeocystidibacter</taxon>
    </lineage>
</organism>
<accession>A0A6L3ZH54</accession>
<keyword evidence="1" id="KW-0732">Signal</keyword>
<feature type="signal peptide" evidence="1">
    <location>
        <begin position="1"/>
        <end position="18"/>
    </location>
</feature>
<sequence>MATVRFFIFLSLLSVASAAQSHKAFELTDSLHEASGMATDGTYVWFINDSGNAPLLFEYKGETYMGAYPIAARNRDWEALTMDREGNLFLCDIGNNRNDVPLRVIYKIDRNALNHSFKTLFPDTFSVYIPVGFPVSEAHRDYDWESCVYHSGHLHTFSKNRREHFDGEIVHFQLNHIYQKKDTAVARDTTHWGTLLRESYWITDATLSNDRRHLFLLTSNAVLAFLDFPEDRFFEGYQMIFPLGDLSQKEAITAWNDSTLLIADERHPLLGGGNVYTLYVKRELEEYEAMRRAEVHLDSKVIDSTLTIRVEPIVTTKVYVTLYADNGTVVKQVSLGEAPSNELSEFVVDVNELPVGHYVLNVACGRIPHGFFLKKPFVSKTENQSIDQDK</sequence>
<dbReference type="RefSeq" id="WP_151691737.1">
    <property type="nucleotide sequence ID" value="NZ_BMGX01000002.1"/>
</dbReference>
<gene>
    <name evidence="2" type="ORF">F8C82_01855</name>
</gene>
<evidence type="ECO:0000313" key="3">
    <source>
        <dbReference type="Proteomes" id="UP000484164"/>
    </source>
</evidence>
<proteinExistence type="predicted"/>
<reference evidence="2 3" key="1">
    <citation type="submission" date="2019-10" db="EMBL/GenBank/DDBJ databases">
        <title>Genome sequence of Phaeocystidibacter marisrubri JCM30614 (type strain).</title>
        <authorList>
            <person name="Bowman J.P."/>
        </authorList>
    </citation>
    <scope>NUCLEOTIDE SEQUENCE [LARGE SCALE GENOMIC DNA]</scope>
    <source>
        <strain evidence="2 3">JCM 30614</strain>
    </source>
</reference>